<sequence>MVGASAAAGALAGAHVNGDLVLEESDPDLV</sequence>
<name>A0ABU2BVQ3_9ACTN</name>
<comment type="caution">
    <text evidence="1">The sequence shown here is derived from an EMBL/GenBank/DDBJ whole genome shotgun (WGS) entry which is preliminary data.</text>
</comment>
<evidence type="ECO:0000313" key="1">
    <source>
        <dbReference type="EMBL" id="MDR7362351.1"/>
    </source>
</evidence>
<dbReference type="EMBL" id="JAVDYG010000001">
    <property type="protein sequence ID" value="MDR7362351.1"/>
    <property type="molecule type" value="Genomic_DNA"/>
</dbReference>
<accession>A0ABU2BVQ3</accession>
<evidence type="ECO:0000313" key="2">
    <source>
        <dbReference type="Proteomes" id="UP001183648"/>
    </source>
</evidence>
<organism evidence="1 2">
    <name type="scientific">Nocardioides marmoribigeumensis</name>
    <dbReference type="NCBI Taxonomy" id="433649"/>
    <lineage>
        <taxon>Bacteria</taxon>
        <taxon>Bacillati</taxon>
        <taxon>Actinomycetota</taxon>
        <taxon>Actinomycetes</taxon>
        <taxon>Propionibacteriales</taxon>
        <taxon>Nocardioidaceae</taxon>
        <taxon>Nocardioides</taxon>
    </lineage>
</organism>
<reference evidence="1 2" key="1">
    <citation type="submission" date="2023-07" db="EMBL/GenBank/DDBJ databases">
        <title>Sequencing the genomes of 1000 actinobacteria strains.</title>
        <authorList>
            <person name="Klenk H.-P."/>
        </authorList>
    </citation>
    <scope>NUCLEOTIDE SEQUENCE [LARGE SCALE GENOMIC DNA]</scope>
    <source>
        <strain evidence="1 2">DSM 19426</strain>
    </source>
</reference>
<keyword evidence="2" id="KW-1185">Reference proteome</keyword>
<proteinExistence type="predicted"/>
<dbReference type="Proteomes" id="UP001183648">
    <property type="component" value="Unassembled WGS sequence"/>
</dbReference>
<gene>
    <name evidence="1" type="ORF">J2S63_001904</name>
</gene>
<protein>
    <submittedName>
        <fullName evidence="1">Uncharacterized protein</fullName>
    </submittedName>
</protein>